<evidence type="ECO:0000256" key="6">
    <source>
        <dbReference type="RuleBase" id="RU361218"/>
    </source>
</evidence>
<gene>
    <name evidence="7" type="ORF">M513_09627</name>
    <name evidence="8" type="ORF">M514_09627</name>
</gene>
<keyword evidence="3 6" id="KW-0812">Transmembrane</keyword>
<keyword evidence="5 6" id="KW-0472">Membrane</keyword>
<dbReference type="InterPro" id="IPR008952">
    <property type="entry name" value="Tetraspanin_EC2_sf"/>
</dbReference>
<evidence type="ECO:0000313" key="9">
    <source>
        <dbReference type="Proteomes" id="UP000030764"/>
    </source>
</evidence>
<name>A0A085LX20_9BILA</name>
<dbReference type="EMBL" id="KL367534">
    <property type="protein sequence ID" value="KFD65691.1"/>
    <property type="molecule type" value="Genomic_DNA"/>
</dbReference>
<evidence type="ECO:0000256" key="1">
    <source>
        <dbReference type="ARBA" id="ARBA00004141"/>
    </source>
</evidence>
<dbReference type="OrthoDB" id="10033535at2759"/>
<evidence type="ECO:0000256" key="2">
    <source>
        <dbReference type="ARBA" id="ARBA00006840"/>
    </source>
</evidence>
<dbReference type="InterPro" id="IPR000301">
    <property type="entry name" value="Tetraspanin_animals"/>
</dbReference>
<dbReference type="GO" id="GO:0005886">
    <property type="term" value="C:plasma membrane"/>
    <property type="evidence" value="ECO:0007669"/>
    <property type="project" value="TreeGrafter"/>
</dbReference>
<feature type="transmembrane region" description="Helical" evidence="6">
    <location>
        <begin position="47"/>
        <end position="69"/>
    </location>
</feature>
<dbReference type="PANTHER" id="PTHR19282">
    <property type="entry name" value="TETRASPANIN"/>
    <property type="match status" value="1"/>
</dbReference>
<dbReference type="EMBL" id="KL363269">
    <property type="protein sequence ID" value="KFD49516.1"/>
    <property type="molecule type" value="Genomic_DNA"/>
</dbReference>
<feature type="transmembrane region" description="Helical" evidence="6">
    <location>
        <begin position="209"/>
        <end position="233"/>
    </location>
</feature>
<keyword evidence="9" id="KW-1185">Reference proteome</keyword>
<dbReference type="Proteomes" id="UP000030758">
    <property type="component" value="Unassembled WGS sequence"/>
</dbReference>
<comment type="subcellular location">
    <subcellularLocation>
        <location evidence="1 6">Membrane</location>
        <topology evidence="1 6">Multi-pass membrane protein</topology>
    </subcellularLocation>
</comment>
<accession>A0A085LX20</accession>
<evidence type="ECO:0000313" key="8">
    <source>
        <dbReference type="EMBL" id="KFD65691.1"/>
    </source>
</evidence>
<comment type="similarity">
    <text evidence="2 6">Belongs to the tetraspanin (TM4SF) family.</text>
</comment>
<dbReference type="InterPro" id="IPR018499">
    <property type="entry name" value="Tetraspanin/Peripherin"/>
</dbReference>
<feature type="transmembrane region" description="Helical" evidence="6">
    <location>
        <begin position="12"/>
        <end position="35"/>
    </location>
</feature>
<feature type="transmembrane region" description="Helical" evidence="6">
    <location>
        <begin position="81"/>
        <end position="106"/>
    </location>
</feature>
<reference evidence="7 9" key="1">
    <citation type="journal article" date="2014" name="Nat. Genet.">
        <title>Genome and transcriptome of the porcine whipworm Trichuris suis.</title>
        <authorList>
            <person name="Jex A.R."/>
            <person name="Nejsum P."/>
            <person name="Schwarz E.M."/>
            <person name="Hu L."/>
            <person name="Young N.D."/>
            <person name="Hall R.S."/>
            <person name="Korhonen P.K."/>
            <person name="Liao S."/>
            <person name="Thamsborg S."/>
            <person name="Xia J."/>
            <person name="Xu P."/>
            <person name="Wang S."/>
            <person name="Scheerlinck J.P."/>
            <person name="Hofmann A."/>
            <person name="Sternberg P.W."/>
            <person name="Wang J."/>
            <person name="Gasser R.B."/>
        </authorList>
    </citation>
    <scope>NUCLEOTIDE SEQUENCE [LARGE SCALE GENOMIC DNA]</scope>
    <source>
        <strain evidence="8">DCEP-RM93F</strain>
        <strain evidence="7">DCEP-RM93M</strain>
    </source>
</reference>
<evidence type="ECO:0000256" key="5">
    <source>
        <dbReference type="ARBA" id="ARBA00023136"/>
    </source>
</evidence>
<dbReference type="PIRSF" id="PIRSF002419">
    <property type="entry name" value="Tetraspanin"/>
    <property type="match status" value="1"/>
</dbReference>
<dbReference type="Pfam" id="PF00335">
    <property type="entry name" value="Tetraspanin"/>
    <property type="match status" value="1"/>
</dbReference>
<evidence type="ECO:0000313" key="7">
    <source>
        <dbReference type="EMBL" id="KFD49516.1"/>
    </source>
</evidence>
<dbReference type="PRINTS" id="PR00259">
    <property type="entry name" value="TMFOUR"/>
</dbReference>
<dbReference type="Gene3D" id="1.10.1450.10">
    <property type="entry name" value="Tetraspanin"/>
    <property type="match status" value="1"/>
</dbReference>
<evidence type="ECO:0000256" key="3">
    <source>
        <dbReference type="ARBA" id="ARBA00022692"/>
    </source>
</evidence>
<dbReference type="PANTHER" id="PTHR19282:SF544">
    <property type="entry name" value="TETRASPANIN"/>
    <property type="match status" value="1"/>
</dbReference>
<evidence type="ECO:0000256" key="4">
    <source>
        <dbReference type="ARBA" id="ARBA00022989"/>
    </source>
</evidence>
<dbReference type="AlphaFoldDB" id="A0A085LX20"/>
<dbReference type="Proteomes" id="UP000030764">
    <property type="component" value="Unassembled WGS sequence"/>
</dbReference>
<keyword evidence="4 6" id="KW-1133">Transmembrane helix</keyword>
<proteinExistence type="inferred from homology"/>
<organism evidence="7 9">
    <name type="scientific">Trichuris suis</name>
    <name type="common">pig whipworm</name>
    <dbReference type="NCBI Taxonomy" id="68888"/>
    <lineage>
        <taxon>Eukaryota</taxon>
        <taxon>Metazoa</taxon>
        <taxon>Ecdysozoa</taxon>
        <taxon>Nematoda</taxon>
        <taxon>Enoplea</taxon>
        <taxon>Dorylaimia</taxon>
        <taxon>Trichinellida</taxon>
        <taxon>Trichuridae</taxon>
        <taxon>Trichuris</taxon>
    </lineage>
</organism>
<sequence length="244" mass="27282">MSFGRCTSKMFLGLLGGFFLASAIAAFIISGYVVVTYNHYDTFTSAQYALIPAIFFTFVGIIFLVTGFIGCWNMCHESKCLLFSFFLALLLILAMLVTSVSLSFAYKSQIDALIVNTSMDALYKYGEGENRQTAQVDFMQMQMQCCGFNNYTDWPLTPWGHQHPDRVPQSCCKVGAQACFGWMNETSVINSNGCYPKWKDLLLGNVKRIAVGSLVFTLILVLGKICTCSLIFYKPRDPNYTSLN</sequence>
<protein>
    <recommendedName>
        <fullName evidence="6">Tetraspanin</fullName>
    </recommendedName>
</protein>
<dbReference type="SUPFAM" id="SSF48652">
    <property type="entry name" value="Tetraspanin"/>
    <property type="match status" value="1"/>
</dbReference>